<comment type="subcellular location">
    <subcellularLocation>
        <location evidence="1">Mitochondrion</location>
    </subcellularLocation>
</comment>
<dbReference type="AlphaFoldDB" id="A0AAN8KEU6"/>
<dbReference type="SUPFAM" id="SSF69065">
    <property type="entry name" value="RNase III domain-like"/>
    <property type="match status" value="1"/>
</dbReference>
<dbReference type="SMART" id="SM00535">
    <property type="entry name" value="RIBOc"/>
    <property type="match status" value="1"/>
</dbReference>
<evidence type="ECO:0000256" key="6">
    <source>
        <dbReference type="ARBA" id="ARBA00023274"/>
    </source>
</evidence>
<dbReference type="GO" id="GO:0006396">
    <property type="term" value="P:RNA processing"/>
    <property type="evidence" value="ECO:0007669"/>
    <property type="project" value="InterPro"/>
</dbReference>
<dbReference type="PANTHER" id="PTHR11207">
    <property type="entry name" value="RIBONUCLEASE III"/>
    <property type="match status" value="1"/>
</dbReference>
<name>A0AAN8KEU6_PATCE</name>
<dbReference type="GO" id="GO:0005762">
    <property type="term" value="C:mitochondrial large ribosomal subunit"/>
    <property type="evidence" value="ECO:0007669"/>
    <property type="project" value="TreeGrafter"/>
</dbReference>
<dbReference type="SUPFAM" id="SSF54768">
    <property type="entry name" value="dsRNA-binding domain-like"/>
    <property type="match status" value="1"/>
</dbReference>
<evidence type="ECO:0000256" key="1">
    <source>
        <dbReference type="ARBA" id="ARBA00004173"/>
    </source>
</evidence>
<dbReference type="Gene3D" id="1.10.1520.10">
    <property type="entry name" value="Ribonuclease III domain"/>
    <property type="match status" value="1"/>
</dbReference>
<evidence type="ECO:0000313" key="10">
    <source>
        <dbReference type="EMBL" id="KAK6192269.1"/>
    </source>
</evidence>
<dbReference type="Pfam" id="PF22935">
    <property type="entry name" value="RM44_endonuclase"/>
    <property type="match status" value="1"/>
</dbReference>
<dbReference type="Pfam" id="PF22892">
    <property type="entry name" value="DSRM_MRPL44"/>
    <property type="match status" value="1"/>
</dbReference>
<dbReference type="EMBL" id="JAZGQO010000002">
    <property type="protein sequence ID" value="KAK6192269.1"/>
    <property type="molecule type" value="Genomic_DNA"/>
</dbReference>
<evidence type="ECO:0000313" key="11">
    <source>
        <dbReference type="Proteomes" id="UP001347796"/>
    </source>
</evidence>
<evidence type="ECO:0000256" key="4">
    <source>
        <dbReference type="ARBA" id="ARBA00022980"/>
    </source>
</evidence>
<dbReference type="Proteomes" id="UP001347796">
    <property type="component" value="Unassembled WGS sequence"/>
</dbReference>
<dbReference type="GO" id="GO:0070877">
    <property type="term" value="C:microprocessor complex"/>
    <property type="evidence" value="ECO:0007669"/>
    <property type="project" value="TreeGrafter"/>
</dbReference>
<evidence type="ECO:0000259" key="9">
    <source>
        <dbReference type="PROSITE" id="PS50142"/>
    </source>
</evidence>
<proteinExistence type="inferred from homology"/>
<protein>
    <recommendedName>
        <fullName evidence="8">Large ribosomal subunit protein mL44</fullName>
    </recommendedName>
</protein>
<dbReference type="InterPro" id="IPR044444">
    <property type="entry name" value="Ribosomal_mL44_DSRM_metazoa"/>
</dbReference>
<keyword evidence="4" id="KW-0689">Ribosomal protein</keyword>
<dbReference type="CDD" id="cd19874">
    <property type="entry name" value="DSRM_MRPL44"/>
    <property type="match status" value="1"/>
</dbReference>
<keyword evidence="6" id="KW-0687">Ribonucleoprotein</keyword>
<dbReference type="Gene3D" id="3.30.160.20">
    <property type="match status" value="1"/>
</dbReference>
<reference evidence="10 11" key="1">
    <citation type="submission" date="2024-01" db="EMBL/GenBank/DDBJ databases">
        <title>The genome of the rayed Mediterranean limpet Patella caerulea (Linnaeus, 1758).</title>
        <authorList>
            <person name="Anh-Thu Weber A."/>
            <person name="Halstead-Nussloch G."/>
        </authorList>
    </citation>
    <scope>NUCLEOTIDE SEQUENCE [LARGE SCALE GENOMIC DNA]</scope>
    <source>
        <strain evidence="10">AATW-2023a</strain>
        <tissue evidence="10">Whole specimen</tissue>
    </source>
</reference>
<evidence type="ECO:0000256" key="5">
    <source>
        <dbReference type="ARBA" id="ARBA00023128"/>
    </source>
</evidence>
<keyword evidence="11" id="KW-1185">Reference proteome</keyword>
<dbReference type="GO" id="GO:0004525">
    <property type="term" value="F:ribonuclease III activity"/>
    <property type="evidence" value="ECO:0007669"/>
    <property type="project" value="InterPro"/>
</dbReference>
<comment type="caution">
    <text evidence="10">The sequence shown here is derived from an EMBL/GenBank/DDBJ whole genome shotgun (WGS) entry which is preliminary data.</text>
</comment>
<organism evidence="10 11">
    <name type="scientific">Patella caerulea</name>
    <name type="common">Rayed Mediterranean limpet</name>
    <dbReference type="NCBI Taxonomy" id="87958"/>
    <lineage>
        <taxon>Eukaryota</taxon>
        <taxon>Metazoa</taxon>
        <taxon>Spiralia</taxon>
        <taxon>Lophotrochozoa</taxon>
        <taxon>Mollusca</taxon>
        <taxon>Gastropoda</taxon>
        <taxon>Patellogastropoda</taxon>
        <taxon>Patelloidea</taxon>
        <taxon>Patellidae</taxon>
        <taxon>Patella</taxon>
    </lineage>
</organism>
<dbReference type="PANTHER" id="PTHR11207:SF5">
    <property type="entry name" value="LARGE RIBOSOMAL SUBUNIT PROTEIN ML44"/>
    <property type="match status" value="1"/>
</dbReference>
<evidence type="ECO:0000256" key="7">
    <source>
        <dbReference type="ARBA" id="ARBA00024034"/>
    </source>
</evidence>
<keyword evidence="3" id="KW-0809">Transit peptide</keyword>
<gene>
    <name evidence="10" type="ORF">SNE40_003768</name>
</gene>
<keyword evidence="2" id="KW-0694">RNA-binding</keyword>
<dbReference type="GO" id="GO:0070125">
    <property type="term" value="P:mitochondrial translational elongation"/>
    <property type="evidence" value="ECO:0007669"/>
    <property type="project" value="TreeGrafter"/>
</dbReference>
<accession>A0AAN8KEU6</accession>
<comment type="similarity">
    <text evidence="7">Belongs to the ribonuclease III family. Mitochondrion-specific ribosomal protein mL44 subfamily.</text>
</comment>
<dbReference type="FunFam" id="3.30.160.20:FF:000037">
    <property type="entry name" value="39S ribosomal protein L44, mitochondrial"/>
    <property type="match status" value="1"/>
</dbReference>
<dbReference type="PROSITE" id="PS50142">
    <property type="entry name" value="RNASE_3_2"/>
    <property type="match status" value="1"/>
</dbReference>
<keyword evidence="5" id="KW-0496">Mitochondrion</keyword>
<dbReference type="InterPro" id="IPR000999">
    <property type="entry name" value="RNase_III_dom"/>
</dbReference>
<sequence length="348" mass="39708">MAASIRLGSCIRRILCQKTSLSPLNVVQRGYRNKLRDELVQLYRLREEIGPEPLRHRSEWANWNYNVELFAFGKRLGEDLKEETLRTVFSHKCYIERERKKREDLGIDLQTVSLSLEDNEQLAEQGEVLTSRYIKGYLRHVYPLFFEEGISAVHDYLMSEEMLNYIGRHIGITDLMLCSDFPAKDSTVVKTLKALIGAIQQEKDEERAKRFIHDFILPQLIGVDVNETWKVVNPMGLLTAILNSQNRGLPEPRLLRQAGSNTVMAVYHVGIYSHKQLIGKAPGETISIAEEMAARDALKNLMKTADSRPALLLGKLAEDLNFDENKTNISAIDFIKQHEPKQAAEISS</sequence>
<evidence type="ECO:0000256" key="8">
    <source>
        <dbReference type="ARBA" id="ARBA00035187"/>
    </source>
</evidence>
<evidence type="ECO:0000256" key="3">
    <source>
        <dbReference type="ARBA" id="ARBA00022946"/>
    </source>
</evidence>
<dbReference type="FunFam" id="1.10.1520.10:FF:000039">
    <property type="entry name" value="39S ribosomal protein L44, mitochondrial"/>
    <property type="match status" value="1"/>
</dbReference>
<dbReference type="InterPro" id="IPR055189">
    <property type="entry name" value="RM44_endonuclase"/>
</dbReference>
<feature type="domain" description="RNase III" evidence="9">
    <location>
        <begin position="72"/>
        <end position="204"/>
    </location>
</feature>
<dbReference type="GO" id="GO:0003725">
    <property type="term" value="F:double-stranded RNA binding"/>
    <property type="evidence" value="ECO:0007669"/>
    <property type="project" value="InterPro"/>
</dbReference>
<dbReference type="InterPro" id="IPR036389">
    <property type="entry name" value="RNase_III_sf"/>
</dbReference>
<evidence type="ECO:0000256" key="2">
    <source>
        <dbReference type="ARBA" id="ARBA00022884"/>
    </source>
</evidence>